<evidence type="ECO:0000256" key="1">
    <source>
        <dbReference type="SAM" id="Coils"/>
    </source>
</evidence>
<reference evidence="3" key="1">
    <citation type="submission" date="2017-02" db="UniProtKB">
        <authorList>
            <consortium name="WormBaseParasite"/>
        </authorList>
    </citation>
    <scope>IDENTIFICATION</scope>
</reference>
<keyword evidence="1" id="KW-0175">Coiled coil</keyword>
<dbReference type="AlphaFoldDB" id="A0A0M3I6E4"/>
<evidence type="ECO:0000313" key="2">
    <source>
        <dbReference type="Proteomes" id="UP000036681"/>
    </source>
</evidence>
<protein>
    <submittedName>
        <fullName evidence="3">Exocyst complex component Sec8</fullName>
    </submittedName>
</protein>
<accession>A0A0M3I6E4</accession>
<name>A0A0M3I6E4_ASCLU</name>
<dbReference type="WBParaSite" id="ALUE_0001261101-mRNA-1">
    <property type="protein sequence ID" value="ALUE_0001261101-mRNA-1"/>
    <property type="gene ID" value="ALUE_0001261101"/>
</dbReference>
<dbReference type="Proteomes" id="UP000036681">
    <property type="component" value="Unplaced"/>
</dbReference>
<organism evidence="2 3">
    <name type="scientific">Ascaris lumbricoides</name>
    <name type="common">Giant roundworm</name>
    <dbReference type="NCBI Taxonomy" id="6252"/>
    <lineage>
        <taxon>Eukaryota</taxon>
        <taxon>Metazoa</taxon>
        <taxon>Ecdysozoa</taxon>
        <taxon>Nematoda</taxon>
        <taxon>Chromadorea</taxon>
        <taxon>Rhabditida</taxon>
        <taxon>Spirurina</taxon>
        <taxon>Ascaridomorpha</taxon>
        <taxon>Ascaridoidea</taxon>
        <taxon>Ascarididae</taxon>
        <taxon>Ascaris</taxon>
    </lineage>
</organism>
<proteinExistence type="predicted"/>
<evidence type="ECO:0000313" key="3">
    <source>
        <dbReference type="WBParaSite" id="ALUE_0001261101-mRNA-1"/>
    </source>
</evidence>
<keyword evidence="2" id="KW-1185">Reference proteome</keyword>
<sequence>MDSDGDDELNRRRATNIINEPLLTGGQDVETIDERITCLERELAAGKLLAAISCIRAYTVSDIAHLVDRKYEKFIPEVVAENSLLNKLSDVVRIAEQSEEEIRERIKSIGEDLETYKDKSALSRLAHLRQCKENIGTLEEVEEGFVRLLHTPIEGEEDGLLMNARLIATIENRIEQMNKVFISLLKFRCCWIGQESSSNCFSVF</sequence>
<feature type="coiled-coil region" evidence="1">
    <location>
        <begin position="85"/>
        <end position="119"/>
    </location>
</feature>